<reference evidence="3" key="1">
    <citation type="submission" date="2020-05" db="EMBL/GenBank/DDBJ databases">
        <authorList>
            <person name="Chiriac C."/>
            <person name="Salcher M."/>
            <person name="Ghai R."/>
            <person name="Kavagutti S V."/>
        </authorList>
    </citation>
    <scope>NUCLEOTIDE SEQUENCE</scope>
</reference>
<keyword evidence="1" id="KW-1133">Transmembrane helix</keyword>
<feature type="transmembrane region" description="Helical" evidence="1">
    <location>
        <begin position="15"/>
        <end position="37"/>
    </location>
</feature>
<evidence type="ECO:0000259" key="2">
    <source>
        <dbReference type="Pfam" id="PF13399"/>
    </source>
</evidence>
<dbReference type="Pfam" id="PF13399">
    <property type="entry name" value="LytR_C"/>
    <property type="match status" value="1"/>
</dbReference>
<dbReference type="EMBL" id="CAEZTT010000145">
    <property type="protein sequence ID" value="CAB4583318.1"/>
    <property type="molecule type" value="Genomic_DNA"/>
</dbReference>
<dbReference type="AlphaFoldDB" id="A0A6J6FFP1"/>
<organism evidence="3">
    <name type="scientific">freshwater metagenome</name>
    <dbReference type="NCBI Taxonomy" id="449393"/>
    <lineage>
        <taxon>unclassified sequences</taxon>
        <taxon>metagenomes</taxon>
        <taxon>ecological metagenomes</taxon>
    </lineage>
</organism>
<protein>
    <submittedName>
        <fullName evidence="3">Unannotated protein</fullName>
    </submittedName>
</protein>
<gene>
    <name evidence="3" type="ORF">UFOPK1726_01063</name>
</gene>
<feature type="domain" description="LytR/CpsA/Psr regulator C-terminal" evidence="2">
    <location>
        <begin position="57"/>
        <end position="143"/>
    </location>
</feature>
<proteinExistence type="predicted"/>
<evidence type="ECO:0000313" key="3">
    <source>
        <dbReference type="EMBL" id="CAB4583318.1"/>
    </source>
</evidence>
<dbReference type="InterPro" id="IPR027381">
    <property type="entry name" value="LytR/CpsA/Psr_C"/>
</dbReference>
<sequence>MKLFGWSLPTGAAKVAGWSVIGLAGLVTLVLLGSFVWRILHPPVSPLADETDPRSAIQLEVVNASGRKGAGKAALDFFRRRGFDVVEITTSAERPRRTSVVDRVGDRQSALKVARVMGVADTMVVAEIDSMRFLKASVVLGADLDKLEPFRD</sequence>
<dbReference type="Gene3D" id="3.30.70.2390">
    <property type="match status" value="1"/>
</dbReference>
<evidence type="ECO:0000256" key="1">
    <source>
        <dbReference type="SAM" id="Phobius"/>
    </source>
</evidence>
<accession>A0A6J6FFP1</accession>
<name>A0A6J6FFP1_9ZZZZ</name>
<keyword evidence="1" id="KW-0812">Transmembrane</keyword>
<keyword evidence="1" id="KW-0472">Membrane</keyword>